<name>A0A5K7XC70_9BACT</name>
<evidence type="ECO:0000256" key="7">
    <source>
        <dbReference type="ARBA" id="ARBA00047899"/>
    </source>
</evidence>
<evidence type="ECO:0000256" key="10">
    <source>
        <dbReference type="SAM" id="MobiDB-lite"/>
    </source>
</evidence>
<keyword evidence="11" id="KW-0812">Transmembrane</keyword>
<dbReference type="InterPro" id="IPR000719">
    <property type="entry name" value="Prot_kinase_dom"/>
</dbReference>
<evidence type="ECO:0000256" key="1">
    <source>
        <dbReference type="ARBA" id="ARBA00012513"/>
    </source>
</evidence>
<evidence type="ECO:0000256" key="3">
    <source>
        <dbReference type="ARBA" id="ARBA00022679"/>
    </source>
</evidence>
<proteinExistence type="predicted"/>
<dbReference type="GO" id="GO:0005524">
    <property type="term" value="F:ATP binding"/>
    <property type="evidence" value="ECO:0007669"/>
    <property type="project" value="UniProtKB-UniRule"/>
</dbReference>
<keyword evidence="2" id="KW-0723">Serine/threonine-protein kinase</keyword>
<feature type="region of interest" description="Disordered" evidence="10">
    <location>
        <begin position="416"/>
        <end position="495"/>
    </location>
</feature>
<evidence type="ECO:0000256" key="2">
    <source>
        <dbReference type="ARBA" id="ARBA00022527"/>
    </source>
</evidence>
<dbReference type="Proteomes" id="UP000326837">
    <property type="component" value="Chromosome"/>
</dbReference>
<dbReference type="SMART" id="SM00220">
    <property type="entry name" value="S_TKc"/>
    <property type="match status" value="1"/>
</dbReference>
<evidence type="ECO:0000256" key="6">
    <source>
        <dbReference type="ARBA" id="ARBA00022840"/>
    </source>
</evidence>
<comment type="catalytic activity">
    <reaction evidence="8">
        <text>L-seryl-[protein] + ATP = O-phospho-L-seryl-[protein] + ADP + H(+)</text>
        <dbReference type="Rhea" id="RHEA:17989"/>
        <dbReference type="Rhea" id="RHEA-COMP:9863"/>
        <dbReference type="Rhea" id="RHEA-COMP:11604"/>
        <dbReference type="ChEBI" id="CHEBI:15378"/>
        <dbReference type="ChEBI" id="CHEBI:29999"/>
        <dbReference type="ChEBI" id="CHEBI:30616"/>
        <dbReference type="ChEBI" id="CHEBI:83421"/>
        <dbReference type="ChEBI" id="CHEBI:456216"/>
        <dbReference type="EC" id="2.7.11.1"/>
    </reaction>
</comment>
<sequence length="529" mass="57410">MTANEFIDLVRRSQLVEEDQLTKALGAVAAKNGHRLPEDADPIAAAMVEAGVLTEWQSEKLLAGKHKGFMLGKYKLLRHLGKGGMSQVYLAEHMLMKRKVAIKVLPSNRVEDSTYLERFRTEARAAAKLDDPNIVRVYDIDNDGKTHYIVMEFVDGRDLHVLVKEDGPLGYERAADYIAQVARGIAHAHEMGLVHRDIKPANCMVTKHDVVKLLDMGLARLIDDEASLTLENNENVLGTADYLAPEQALNSHKADARADIYSLGCTLYFLLTGHPPFPEGTISERLLKHQVEQAPSILKDRPDAPSILVSICNRMMAKRADERYQTANEVVEQLTEWLADRGIAVGDSGKRKDPSGSGAGGGLGSDVFRRFAASMSKVGNDSGNRAPAPPSGSGGRKPAVVAVPVRPEPEEEMELALLEDEPPQKVVIPQPPPTTTPSPSSTVNGSAPSAPKPPEKPKKVKSLFEEEFDAARASQPKVRPQRREGEFDPLRPPGFSGPSYGPPAWVFAAIGVGVFAVIGIVAAVLLGVF</sequence>
<dbReference type="CDD" id="cd14014">
    <property type="entry name" value="STKc_PknB_like"/>
    <property type="match status" value="1"/>
</dbReference>
<dbReference type="Gene3D" id="3.30.200.20">
    <property type="entry name" value="Phosphorylase Kinase, domain 1"/>
    <property type="match status" value="1"/>
</dbReference>
<dbReference type="InterPro" id="IPR011009">
    <property type="entry name" value="Kinase-like_dom_sf"/>
</dbReference>
<feature type="compositionally biased region" description="Low complexity" evidence="10">
    <location>
        <begin position="437"/>
        <end position="449"/>
    </location>
</feature>
<evidence type="ECO:0000256" key="5">
    <source>
        <dbReference type="ARBA" id="ARBA00022777"/>
    </source>
</evidence>
<evidence type="ECO:0000256" key="11">
    <source>
        <dbReference type="SAM" id="Phobius"/>
    </source>
</evidence>
<feature type="binding site" evidence="9">
    <location>
        <position position="103"/>
    </location>
    <ligand>
        <name>ATP</name>
        <dbReference type="ChEBI" id="CHEBI:30616"/>
    </ligand>
</feature>
<evidence type="ECO:0000256" key="9">
    <source>
        <dbReference type="PROSITE-ProRule" id="PRU10141"/>
    </source>
</evidence>
<feature type="transmembrane region" description="Helical" evidence="11">
    <location>
        <begin position="505"/>
        <end position="528"/>
    </location>
</feature>
<reference evidence="14" key="1">
    <citation type="submission" date="2019-10" db="EMBL/GenBank/DDBJ databases">
        <title>Lacipirellula parvula gen. nov., sp. nov., representing a lineage of planctomycetes widespread in freshwater anoxic habitats, and description of the family Lacipirellulaceae.</title>
        <authorList>
            <person name="Dedysh S.N."/>
            <person name="Kulichevskaya I.S."/>
            <person name="Beletsky A.V."/>
            <person name="Rakitin A.L."/>
            <person name="Mardanov A.V."/>
            <person name="Ivanova A.A."/>
            <person name="Saltykova V.X."/>
            <person name="Rijpstra W.I.C."/>
            <person name="Sinninghe Damste J.S."/>
            <person name="Ravin N.V."/>
        </authorList>
    </citation>
    <scope>NUCLEOTIDE SEQUENCE [LARGE SCALE GENOMIC DNA]</scope>
    <source>
        <strain evidence="14">PX69</strain>
    </source>
</reference>
<dbReference type="FunFam" id="3.30.200.20:FF:000035">
    <property type="entry name" value="Serine/threonine protein kinase Stk1"/>
    <property type="match status" value="1"/>
</dbReference>
<evidence type="ECO:0000259" key="12">
    <source>
        <dbReference type="PROSITE" id="PS50011"/>
    </source>
</evidence>
<keyword evidence="11" id="KW-1133">Transmembrane helix</keyword>
<dbReference type="SUPFAM" id="SSF56112">
    <property type="entry name" value="Protein kinase-like (PK-like)"/>
    <property type="match status" value="1"/>
</dbReference>
<feature type="region of interest" description="Disordered" evidence="10">
    <location>
        <begin position="345"/>
        <end position="364"/>
    </location>
</feature>
<dbReference type="AlphaFoldDB" id="A0A5K7XC70"/>
<dbReference type="Gene3D" id="1.10.510.10">
    <property type="entry name" value="Transferase(Phosphotransferase) domain 1"/>
    <property type="match status" value="1"/>
</dbReference>
<dbReference type="PROSITE" id="PS00107">
    <property type="entry name" value="PROTEIN_KINASE_ATP"/>
    <property type="match status" value="1"/>
</dbReference>
<keyword evidence="14" id="KW-1185">Reference proteome</keyword>
<comment type="catalytic activity">
    <reaction evidence="7">
        <text>L-threonyl-[protein] + ATP = O-phospho-L-threonyl-[protein] + ADP + H(+)</text>
        <dbReference type="Rhea" id="RHEA:46608"/>
        <dbReference type="Rhea" id="RHEA-COMP:11060"/>
        <dbReference type="Rhea" id="RHEA-COMP:11605"/>
        <dbReference type="ChEBI" id="CHEBI:15378"/>
        <dbReference type="ChEBI" id="CHEBI:30013"/>
        <dbReference type="ChEBI" id="CHEBI:30616"/>
        <dbReference type="ChEBI" id="CHEBI:61977"/>
        <dbReference type="ChEBI" id="CHEBI:456216"/>
        <dbReference type="EC" id="2.7.11.1"/>
    </reaction>
</comment>
<gene>
    <name evidence="13" type="ORF">PLANPX_2063</name>
</gene>
<evidence type="ECO:0000256" key="4">
    <source>
        <dbReference type="ARBA" id="ARBA00022741"/>
    </source>
</evidence>
<evidence type="ECO:0000313" key="14">
    <source>
        <dbReference type="Proteomes" id="UP000326837"/>
    </source>
</evidence>
<feature type="domain" description="Protein kinase" evidence="12">
    <location>
        <begin position="74"/>
        <end position="338"/>
    </location>
</feature>
<keyword evidence="6 9" id="KW-0067">ATP-binding</keyword>
<dbReference type="PROSITE" id="PS00108">
    <property type="entry name" value="PROTEIN_KINASE_ST"/>
    <property type="match status" value="1"/>
</dbReference>
<feature type="region of interest" description="Disordered" evidence="10">
    <location>
        <begin position="376"/>
        <end position="400"/>
    </location>
</feature>
<dbReference type="PANTHER" id="PTHR43289">
    <property type="entry name" value="MITOGEN-ACTIVATED PROTEIN KINASE KINASE KINASE 20-RELATED"/>
    <property type="match status" value="1"/>
</dbReference>
<dbReference type="EC" id="2.7.11.1" evidence="1"/>
<keyword evidence="5" id="KW-0418">Kinase</keyword>
<dbReference type="KEGG" id="lpav:PLANPX_2063"/>
<organism evidence="13 14">
    <name type="scientific">Lacipirellula parvula</name>
    <dbReference type="NCBI Taxonomy" id="2650471"/>
    <lineage>
        <taxon>Bacteria</taxon>
        <taxon>Pseudomonadati</taxon>
        <taxon>Planctomycetota</taxon>
        <taxon>Planctomycetia</taxon>
        <taxon>Pirellulales</taxon>
        <taxon>Lacipirellulaceae</taxon>
        <taxon>Lacipirellula</taxon>
    </lineage>
</organism>
<keyword evidence="3" id="KW-0808">Transferase</keyword>
<evidence type="ECO:0000313" key="13">
    <source>
        <dbReference type="EMBL" id="BBO32451.1"/>
    </source>
</evidence>
<evidence type="ECO:0000256" key="8">
    <source>
        <dbReference type="ARBA" id="ARBA00048679"/>
    </source>
</evidence>
<dbReference type="PROSITE" id="PS50011">
    <property type="entry name" value="PROTEIN_KINASE_DOM"/>
    <property type="match status" value="1"/>
</dbReference>
<keyword evidence="4 9" id="KW-0547">Nucleotide-binding</keyword>
<dbReference type="InterPro" id="IPR017441">
    <property type="entry name" value="Protein_kinase_ATP_BS"/>
</dbReference>
<dbReference type="FunFam" id="1.10.510.10:FF:000021">
    <property type="entry name" value="Serine/threonine protein kinase"/>
    <property type="match status" value="1"/>
</dbReference>
<protein>
    <recommendedName>
        <fullName evidence="1">non-specific serine/threonine protein kinase</fullName>
        <ecNumber evidence="1">2.7.11.1</ecNumber>
    </recommendedName>
</protein>
<dbReference type="GO" id="GO:0004674">
    <property type="term" value="F:protein serine/threonine kinase activity"/>
    <property type="evidence" value="ECO:0007669"/>
    <property type="project" value="UniProtKB-KW"/>
</dbReference>
<dbReference type="PANTHER" id="PTHR43289:SF6">
    <property type="entry name" value="SERINE_THREONINE-PROTEIN KINASE NEKL-3"/>
    <property type="match status" value="1"/>
</dbReference>
<dbReference type="Pfam" id="PF00069">
    <property type="entry name" value="Pkinase"/>
    <property type="match status" value="1"/>
</dbReference>
<dbReference type="EMBL" id="AP021861">
    <property type="protein sequence ID" value="BBO32451.1"/>
    <property type="molecule type" value="Genomic_DNA"/>
</dbReference>
<keyword evidence="11" id="KW-0472">Membrane</keyword>
<dbReference type="InterPro" id="IPR008271">
    <property type="entry name" value="Ser/Thr_kinase_AS"/>
</dbReference>
<accession>A0A5K7XC70</accession>